<dbReference type="GO" id="GO:0006405">
    <property type="term" value="P:RNA export from nucleus"/>
    <property type="evidence" value="ECO:0007669"/>
    <property type="project" value="TreeGrafter"/>
</dbReference>
<dbReference type="SUPFAM" id="SSF48371">
    <property type="entry name" value="ARM repeat"/>
    <property type="match status" value="1"/>
</dbReference>
<name>A0A7S4J8L4_9STRA</name>
<dbReference type="PANTHER" id="PTHR11223">
    <property type="entry name" value="EXPORTIN 1/5"/>
    <property type="match status" value="1"/>
</dbReference>
<dbReference type="InterPro" id="IPR045065">
    <property type="entry name" value="XPO1/5"/>
</dbReference>
<dbReference type="InterPro" id="IPR011989">
    <property type="entry name" value="ARM-like"/>
</dbReference>
<evidence type="ECO:0000313" key="3">
    <source>
        <dbReference type="EMBL" id="CAE2255650.1"/>
    </source>
</evidence>
<dbReference type="GO" id="GO:0003723">
    <property type="term" value="F:RNA binding"/>
    <property type="evidence" value="ECO:0007669"/>
    <property type="project" value="TreeGrafter"/>
</dbReference>
<dbReference type="InterPro" id="IPR016024">
    <property type="entry name" value="ARM-type_fold"/>
</dbReference>
<dbReference type="PANTHER" id="PTHR11223:SF3">
    <property type="entry name" value="EXPORTIN-5"/>
    <property type="match status" value="1"/>
</dbReference>
<evidence type="ECO:0000256" key="1">
    <source>
        <dbReference type="SAM" id="MobiDB-lite"/>
    </source>
</evidence>
<protein>
    <recommendedName>
        <fullName evidence="2">Exportin-5 C-terminal domain-containing protein</fullName>
    </recommendedName>
</protein>
<feature type="region of interest" description="Disordered" evidence="1">
    <location>
        <begin position="630"/>
        <end position="652"/>
    </location>
</feature>
<dbReference type="GO" id="GO:0006611">
    <property type="term" value="P:protein export from nucleus"/>
    <property type="evidence" value="ECO:0007669"/>
    <property type="project" value="InterPro"/>
</dbReference>
<proteinExistence type="predicted"/>
<gene>
    <name evidence="3" type="ORF">OAUR00152_LOCUS23827</name>
</gene>
<dbReference type="GO" id="GO:0005049">
    <property type="term" value="F:nuclear export signal receptor activity"/>
    <property type="evidence" value="ECO:0007669"/>
    <property type="project" value="InterPro"/>
</dbReference>
<feature type="domain" description="Exportin-5 C-terminal" evidence="2">
    <location>
        <begin position="3"/>
        <end position="535"/>
    </location>
</feature>
<dbReference type="GO" id="GO:0005634">
    <property type="term" value="C:nucleus"/>
    <property type="evidence" value="ECO:0007669"/>
    <property type="project" value="TreeGrafter"/>
</dbReference>
<feature type="compositionally biased region" description="Polar residues" evidence="1">
    <location>
        <begin position="787"/>
        <end position="802"/>
    </location>
</feature>
<feature type="region of interest" description="Disordered" evidence="1">
    <location>
        <begin position="782"/>
        <end position="802"/>
    </location>
</feature>
<dbReference type="GO" id="GO:0042565">
    <property type="term" value="C:RNA nuclear export complex"/>
    <property type="evidence" value="ECO:0007669"/>
    <property type="project" value="TreeGrafter"/>
</dbReference>
<dbReference type="GO" id="GO:0005737">
    <property type="term" value="C:cytoplasm"/>
    <property type="evidence" value="ECO:0007669"/>
    <property type="project" value="TreeGrafter"/>
</dbReference>
<reference evidence="3" key="1">
    <citation type="submission" date="2021-01" db="EMBL/GenBank/DDBJ databases">
        <authorList>
            <person name="Corre E."/>
            <person name="Pelletier E."/>
            <person name="Niang G."/>
            <person name="Scheremetjew M."/>
            <person name="Finn R."/>
            <person name="Kale V."/>
            <person name="Holt S."/>
            <person name="Cochrane G."/>
            <person name="Meng A."/>
            <person name="Brown T."/>
            <person name="Cohen L."/>
        </authorList>
    </citation>
    <scope>NUCLEOTIDE SEQUENCE</scope>
    <source>
        <strain evidence="3">Isolate 1302-5</strain>
    </source>
</reference>
<dbReference type="EMBL" id="HBKQ01034761">
    <property type="protein sequence ID" value="CAE2255650.1"/>
    <property type="molecule type" value="Transcribed_RNA"/>
</dbReference>
<evidence type="ECO:0000259" key="2">
    <source>
        <dbReference type="Pfam" id="PF19273"/>
    </source>
</evidence>
<dbReference type="AlphaFoldDB" id="A0A7S4J8L4"/>
<organism evidence="3">
    <name type="scientific">Odontella aurita</name>
    <dbReference type="NCBI Taxonomy" id="265563"/>
    <lineage>
        <taxon>Eukaryota</taxon>
        <taxon>Sar</taxon>
        <taxon>Stramenopiles</taxon>
        <taxon>Ochrophyta</taxon>
        <taxon>Bacillariophyta</taxon>
        <taxon>Mediophyceae</taxon>
        <taxon>Biddulphiophycidae</taxon>
        <taxon>Eupodiscales</taxon>
        <taxon>Odontellaceae</taxon>
        <taxon>Odontella</taxon>
    </lineage>
</organism>
<dbReference type="Pfam" id="PF19273">
    <property type="entry name" value="Exportin-5"/>
    <property type="match status" value="1"/>
</dbReference>
<dbReference type="InterPro" id="IPR045478">
    <property type="entry name" value="Exportin-5_C"/>
</dbReference>
<sequence length="930" mass="102620">MSSSLIQNRIQSLISSHGNGEPRDHLDPQTNQLTPLSDANIQFEGIFLPLENILQGVPQWSVDLDRNPTDQKRVEIRSTVRASLSVVASMIVSWSPADTYLRIRRSDLLSSLKHYWKYDPSTLASGVDALLGYLSAEDDRKTASGPDDSRQLSDETVALRKRSGVGLISVAKRVPHLLVPWLGQLSERARTLLDSESLLPPNRMHIFELLSCVATAVEDPIARANFIADVLSNSLEVLNSSEVMEATNSVEGLMSALGISQASNNPTSVTDPTTVKYTISTYVKVFSAFNQLLSVGKRCHEAAKKRPNGGLPLQSLTPISTSISNQPGQQNFPDEGPVRIEDLAINDPFTPLWPRFLPALIRTVDAILKLWHPEFQAILLQNSIQRYVYAISDDEAYLATKQDSSGGGVFGKGGTAGSVVSGWNRRDTNLAPKWSGWFNELRNTCFQLLGLLSSQRALYAPELASIFPEFVAVVANPAHLRSLEHRHFTQYLKQFIEILVLTCPATLYRSHLSPILEPVFENLMLRLQKSWAPILDVNVSSGLTTALTTPRCGDAAALALTGGDKWFEVYYARGGLFVGDLDAVTAEAAVEKVRVELCRTYSDVLQAVLALKGDWALVLANQAKEEHALRRHDPSKLTTGPKSRLGNDDGCRVNADGTPRGDNVVAIEARKSLRIHGLCQFILLEDERIAYSMVTGVVECLRYPDAYTCRRCARISHRILETVAWDGRYTDLLGNRLFSIAVEAIVTEPKWMVGIEWDMMNLIRDIYCRLVLGQILLPGGQGPAVQQPRNPSNPNLFEQSKNADNPLQGGGVLCQPSTLPQQLLARLPGSGITAIQKLSAEMTEKRAAKDQKDVLRDLLRVIADNLKQDETDVNRVFVRAVEEESLLNQKAKTGTVPDLPEKLVTQSMIARKQTKLGEEEAGQAARDLFS</sequence>
<accession>A0A7S4J8L4</accession>
<dbReference type="Gene3D" id="1.25.10.10">
    <property type="entry name" value="Leucine-rich Repeat Variant"/>
    <property type="match status" value="1"/>
</dbReference>